<feature type="domain" description="Small ribosomal subunit protein uS4 N-terminal" evidence="9">
    <location>
        <begin position="3"/>
        <end position="99"/>
    </location>
</feature>
<dbReference type="InterPro" id="IPR001912">
    <property type="entry name" value="Ribosomal_uS4_N"/>
</dbReference>
<dbReference type="InterPro" id="IPR022801">
    <property type="entry name" value="Ribosomal_uS4"/>
</dbReference>
<comment type="caution">
    <text evidence="10">The sequence shown here is derived from an EMBL/GenBank/DDBJ whole genome shotgun (WGS) entry which is preliminary data.</text>
</comment>
<dbReference type="AlphaFoldDB" id="A0A2H0W7U8"/>
<evidence type="ECO:0000256" key="2">
    <source>
        <dbReference type="ARBA" id="ARBA00022730"/>
    </source>
</evidence>
<keyword evidence="5 7" id="KW-0687">Ribonucleoprotein</keyword>
<dbReference type="FunFam" id="3.10.290.10:FF:000001">
    <property type="entry name" value="30S ribosomal protein S4"/>
    <property type="match status" value="1"/>
</dbReference>
<dbReference type="PANTHER" id="PTHR11831">
    <property type="entry name" value="30S 40S RIBOSOMAL PROTEIN"/>
    <property type="match status" value="1"/>
</dbReference>
<evidence type="ECO:0000256" key="1">
    <source>
        <dbReference type="ARBA" id="ARBA00007465"/>
    </source>
</evidence>
<proteinExistence type="inferred from homology"/>
<comment type="similarity">
    <text evidence="1 7">Belongs to the universal ribosomal protein uS4 family.</text>
</comment>
<dbReference type="NCBIfam" id="NF003717">
    <property type="entry name" value="PRK05327.1"/>
    <property type="match status" value="1"/>
</dbReference>
<dbReference type="NCBIfam" id="TIGR01017">
    <property type="entry name" value="rpsD_bact"/>
    <property type="match status" value="1"/>
</dbReference>
<name>A0A2H0W7U8_9BACT</name>
<dbReference type="Pfam" id="PF01479">
    <property type="entry name" value="S4"/>
    <property type="match status" value="1"/>
</dbReference>
<sequence>MARYVGPKCRLCRREGVKLFLKGDRCLSPKCPLDRKGAVPPGVHGAKRSRRLSDYGIQLREKQKAKRTYGVLERQFKKYYKNSASHKMGAGLRLLQTLERRLDNVLFRSGLVSARSFGRQLITHGKVVVDGKKVSIPSYQLKIGQVITLSSKALELGEIKKAVGVKRTLPKWLNRKAVVVKIERLPLREEIEADINERLIIEFYSR</sequence>
<dbReference type="InterPro" id="IPR002942">
    <property type="entry name" value="S4_RNA-bd"/>
</dbReference>
<protein>
    <recommendedName>
        <fullName evidence="6 7">Small ribosomal subunit protein uS4</fullName>
    </recommendedName>
</protein>
<dbReference type="GO" id="GO:0019843">
    <property type="term" value="F:rRNA binding"/>
    <property type="evidence" value="ECO:0007669"/>
    <property type="project" value="UniProtKB-UniRule"/>
</dbReference>
<feature type="domain" description="RNA-binding S4" evidence="8">
    <location>
        <begin position="100"/>
        <end position="160"/>
    </location>
</feature>
<evidence type="ECO:0000313" key="10">
    <source>
        <dbReference type="EMBL" id="PIS08733.1"/>
    </source>
</evidence>
<evidence type="ECO:0000256" key="3">
    <source>
        <dbReference type="ARBA" id="ARBA00022884"/>
    </source>
</evidence>
<dbReference type="SMART" id="SM00363">
    <property type="entry name" value="S4"/>
    <property type="match status" value="1"/>
</dbReference>
<comment type="subunit">
    <text evidence="7">Part of the 30S ribosomal subunit. Contacts protein S5. The interaction surface between S4 and S5 is involved in control of translational fidelity.</text>
</comment>
<evidence type="ECO:0000256" key="5">
    <source>
        <dbReference type="ARBA" id="ARBA00023274"/>
    </source>
</evidence>
<dbReference type="InterPro" id="IPR005709">
    <property type="entry name" value="Ribosomal_uS4_bac-type"/>
</dbReference>
<dbReference type="GO" id="GO:0015935">
    <property type="term" value="C:small ribosomal subunit"/>
    <property type="evidence" value="ECO:0007669"/>
    <property type="project" value="InterPro"/>
</dbReference>
<dbReference type="SMART" id="SM01390">
    <property type="entry name" value="Ribosomal_S4"/>
    <property type="match status" value="1"/>
</dbReference>
<keyword evidence="4 7" id="KW-0689">Ribosomal protein</keyword>
<dbReference type="GO" id="GO:0006412">
    <property type="term" value="P:translation"/>
    <property type="evidence" value="ECO:0007669"/>
    <property type="project" value="UniProtKB-UniRule"/>
</dbReference>
<dbReference type="PROSITE" id="PS50889">
    <property type="entry name" value="S4"/>
    <property type="match status" value="1"/>
</dbReference>
<organism evidence="10 11">
    <name type="scientific">Candidatus Beckwithbacteria bacterium CG10_big_fil_rev_8_21_14_0_10_34_10</name>
    <dbReference type="NCBI Taxonomy" id="1974495"/>
    <lineage>
        <taxon>Bacteria</taxon>
        <taxon>Candidatus Beckwithiibacteriota</taxon>
    </lineage>
</organism>
<keyword evidence="2 7" id="KW-0699">rRNA-binding</keyword>
<evidence type="ECO:0000256" key="7">
    <source>
        <dbReference type="HAMAP-Rule" id="MF_01306"/>
    </source>
</evidence>
<dbReference type="HAMAP" id="MF_01306_B">
    <property type="entry name" value="Ribosomal_uS4_B"/>
    <property type="match status" value="1"/>
</dbReference>
<dbReference type="GO" id="GO:0042274">
    <property type="term" value="P:ribosomal small subunit biogenesis"/>
    <property type="evidence" value="ECO:0007669"/>
    <property type="project" value="TreeGrafter"/>
</dbReference>
<evidence type="ECO:0000256" key="4">
    <source>
        <dbReference type="ARBA" id="ARBA00022980"/>
    </source>
</evidence>
<keyword evidence="3 7" id="KW-0694">RNA-binding</keyword>
<comment type="function">
    <text evidence="7">One of the primary rRNA binding proteins, it binds directly to 16S rRNA where it nucleates assembly of the body of the 30S subunit.</text>
</comment>
<reference evidence="11" key="1">
    <citation type="submission" date="2017-09" db="EMBL/GenBank/DDBJ databases">
        <title>Depth-based differentiation of microbial function through sediment-hosted aquifers and enrichment of novel symbionts in the deep terrestrial subsurface.</title>
        <authorList>
            <person name="Probst A.J."/>
            <person name="Ladd B."/>
            <person name="Jarett J.K."/>
            <person name="Geller-Mcgrath D.E."/>
            <person name="Sieber C.M.K."/>
            <person name="Emerson J.B."/>
            <person name="Anantharaman K."/>
            <person name="Thomas B.C."/>
            <person name="Malmstrom R."/>
            <person name="Stieglmeier M."/>
            <person name="Klingl A."/>
            <person name="Woyke T."/>
            <person name="Ryan C.M."/>
            <person name="Banfield J.F."/>
        </authorList>
    </citation>
    <scope>NUCLEOTIDE SEQUENCE [LARGE SCALE GENOMIC DNA]</scope>
</reference>
<dbReference type="Gene3D" id="3.10.290.10">
    <property type="entry name" value="RNA-binding S4 domain"/>
    <property type="match status" value="1"/>
</dbReference>
<evidence type="ECO:0000256" key="6">
    <source>
        <dbReference type="ARBA" id="ARBA00035254"/>
    </source>
</evidence>
<dbReference type="Gene3D" id="1.10.1050.10">
    <property type="entry name" value="Ribosomal Protein S4 Delta 41, Chain A, domain 1"/>
    <property type="match status" value="1"/>
</dbReference>
<dbReference type="Pfam" id="PF00163">
    <property type="entry name" value="Ribosomal_S4"/>
    <property type="match status" value="1"/>
</dbReference>
<dbReference type="GO" id="GO:0003735">
    <property type="term" value="F:structural constituent of ribosome"/>
    <property type="evidence" value="ECO:0007669"/>
    <property type="project" value="InterPro"/>
</dbReference>
<evidence type="ECO:0000259" key="9">
    <source>
        <dbReference type="SMART" id="SM01390"/>
    </source>
</evidence>
<accession>A0A2H0W7U8</accession>
<dbReference type="Proteomes" id="UP000230093">
    <property type="component" value="Unassembled WGS sequence"/>
</dbReference>
<dbReference type="InterPro" id="IPR036986">
    <property type="entry name" value="S4_RNA-bd_sf"/>
</dbReference>
<comment type="function">
    <text evidence="7">With S5 and S12 plays an important role in translational accuracy.</text>
</comment>
<dbReference type="EMBL" id="PEZT01000029">
    <property type="protein sequence ID" value="PIS08733.1"/>
    <property type="molecule type" value="Genomic_DNA"/>
</dbReference>
<dbReference type="PANTHER" id="PTHR11831:SF4">
    <property type="entry name" value="SMALL RIBOSOMAL SUBUNIT PROTEIN US4M"/>
    <property type="match status" value="1"/>
</dbReference>
<gene>
    <name evidence="7" type="primary">rpsD</name>
    <name evidence="10" type="ORF">COT75_05330</name>
</gene>
<dbReference type="CDD" id="cd00165">
    <property type="entry name" value="S4"/>
    <property type="match status" value="1"/>
</dbReference>
<dbReference type="SUPFAM" id="SSF55174">
    <property type="entry name" value="Alpha-L RNA-binding motif"/>
    <property type="match status" value="1"/>
</dbReference>
<evidence type="ECO:0000259" key="8">
    <source>
        <dbReference type="SMART" id="SM00363"/>
    </source>
</evidence>
<evidence type="ECO:0000313" key="11">
    <source>
        <dbReference type="Proteomes" id="UP000230093"/>
    </source>
</evidence>